<evidence type="ECO:0000313" key="7">
    <source>
        <dbReference type="EMBL" id="KAK9422886.1"/>
    </source>
</evidence>
<dbReference type="EMBL" id="JARVKF010000101">
    <property type="protein sequence ID" value="KAK9422886.1"/>
    <property type="molecule type" value="Genomic_DNA"/>
</dbReference>
<gene>
    <name evidence="7" type="ORF">SUNI508_04553</name>
</gene>
<evidence type="ECO:0000256" key="2">
    <source>
        <dbReference type="ARBA" id="ARBA00022692"/>
    </source>
</evidence>
<evidence type="ECO:0000256" key="1">
    <source>
        <dbReference type="ARBA" id="ARBA00004141"/>
    </source>
</evidence>
<evidence type="ECO:0000313" key="8">
    <source>
        <dbReference type="Proteomes" id="UP001408356"/>
    </source>
</evidence>
<organism evidence="7 8">
    <name type="scientific">Seiridium unicorne</name>
    <dbReference type="NCBI Taxonomy" id="138068"/>
    <lineage>
        <taxon>Eukaryota</taxon>
        <taxon>Fungi</taxon>
        <taxon>Dikarya</taxon>
        <taxon>Ascomycota</taxon>
        <taxon>Pezizomycotina</taxon>
        <taxon>Sordariomycetes</taxon>
        <taxon>Xylariomycetidae</taxon>
        <taxon>Amphisphaeriales</taxon>
        <taxon>Sporocadaceae</taxon>
        <taxon>Seiridium</taxon>
    </lineage>
</organism>
<dbReference type="PANTHER" id="PTHR23502">
    <property type="entry name" value="MAJOR FACILITATOR SUPERFAMILY"/>
    <property type="match status" value="1"/>
</dbReference>
<accession>A0ABR2V7Y1</accession>
<sequence length="544" mass="60152">MSKKNDVRVDVRESEEISREFGVLSAWILHALMSKCDLMKATTEIPTRNISHANRTIVVWDDGDIENPSNWSNMKKWFIIFIAMVLTTNSTMGSTLPSMAMPYIAKEWDVGPKEQAALPTSIYLIGYVMGPLTWGPLSEHVGRRGLTIICLVFYNIWTLACAFAPSWTPFLIFRLLAGIAASSPIAVAAGIIADLYDDPVTRGRAFAFFSASTCFGPLLGPIVAGFCSEYIGWRWAFRIALIFAGVSCLSLFWLPETYAPVLLARRARKIRKENPGVEAYAAAELERRGFKQLTTVILTRPIRMLCTELIVISACMYLALVYGIFYLSFQSFPLIFEGLYGFTPAITGLCFLPVGVGAMLALPIMYLYDTFLSRSKAQGKSWTSREEYRRLPLAFIGGPMYAVSLFWLGWSADSSISFAVPLLAGLPFGCGYMLIFIALLNYLTDAYPAFAASANAASTTTRSVFAVVLPVATTPMFQRLQISGACSLLGGLSTLMCIIPVIFIWKSDTLRAHSRFGLELEHKGHNSRLGNDVEMEPVRLVLSV</sequence>
<protein>
    <submittedName>
        <fullName evidence="7">Major facilitator superfamily (MFS) profile domain-containing protein</fullName>
    </submittedName>
</protein>
<feature type="transmembrane region" description="Helical" evidence="5">
    <location>
        <begin position="146"/>
        <end position="165"/>
    </location>
</feature>
<name>A0ABR2V7Y1_9PEZI</name>
<dbReference type="InterPro" id="IPR020846">
    <property type="entry name" value="MFS_dom"/>
</dbReference>
<keyword evidence="8" id="KW-1185">Reference proteome</keyword>
<feature type="transmembrane region" description="Helical" evidence="5">
    <location>
        <begin position="416"/>
        <end position="440"/>
    </location>
</feature>
<feature type="transmembrane region" description="Helical" evidence="5">
    <location>
        <begin position="171"/>
        <end position="193"/>
    </location>
</feature>
<feature type="transmembrane region" description="Helical" evidence="5">
    <location>
        <begin position="341"/>
        <end position="368"/>
    </location>
</feature>
<feature type="domain" description="Major facilitator superfamily (MFS) profile" evidence="6">
    <location>
        <begin position="79"/>
        <end position="508"/>
    </location>
</feature>
<evidence type="ECO:0000259" key="6">
    <source>
        <dbReference type="PROSITE" id="PS50850"/>
    </source>
</evidence>
<feature type="transmembrane region" description="Helical" evidence="5">
    <location>
        <begin position="205"/>
        <end position="223"/>
    </location>
</feature>
<feature type="transmembrane region" description="Helical" evidence="5">
    <location>
        <begin position="309"/>
        <end position="329"/>
    </location>
</feature>
<dbReference type="Pfam" id="PF07690">
    <property type="entry name" value="MFS_1"/>
    <property type="match status" value="1"/>
</dbReference>
<keyword evidence="3 5" id="KW-1133">Transmembrane helix</keyword>
<dbReference type="PANTHER" id="PTHR23502:SF74">
    <property type="entry name" value="MAJOR FACILITATOR SUPERFAMILY (MFS) PROFILE DOMAIN-CONTAINING PROTEIN"/>
    <property type="match status" value="1"/>
</dbReference>
<dbReference type="Proteomes" id="UP001408356">
    <property type="component" value="Unassembled WGS sequence"/>
</dbReference>
<comment type="caution">
    <text evidence="7">The sequence shown here is derived from an EMBL/GenBank/DDBJ whole genome shotgun (WGS) entry which is preliminary data.</text>
</comment>
<reference evidence="7 8" key="1">
    <citation type="journal article" date="2024" name="J. Plant Pathol.">
        <title>Sequence and assembly of the genome of Seiridium unicorne, isolate CBS 538.82, causal agent of cypress canker disease.</title>
        <authorList>
            <person name="Scali E."/>
            <person name="Rocca G.D."/>
            <person name="Danti R."/>
            <person name="Garbelotto M."/>
            <person name="Barberini S."/>
            <person name="Baroncelli R."/>
            <person name="Emiliani G."/>
        </authorList>
    </citation>
    <scope>NUCLEOTIDE SEQUENCE [LARGE SCALE GENOMIC DNA]</scope>
    <source>
        <strain evidence="7 8">BM-138-508</strain>
    </source>
</reference>
<feature type="transmembrane region" description="Helical" evidence="5">
    <location>
        <begin position="389"/>
        <end position="410"/>
    </location>
</feature>
<evidence type="ECO:0000256" key="4">
    <source>
        <dbReference type="ARBA" id="ARBA00023136"/>
    </source>
</evidence>
<proteinExistence type="predicted"/>
<dbReference type="InterPro" id="IPR036259">
    <property type="entry name" value="MFS_trans_sf"/>
</dbReference>
<evidence type="ECO:0000256" key="3">
    <source>
        <dbReference type="ARBA" id="ARBA00022989"/>
    </source>
</evidence>
<dbReference type="PROSITE" id="PS50850">
    <property type="entry name" value="MFS"/>
    <property type="match status" value="1"/>
</dbReference>
<keyword evidence="2 5" id="KW-0812">Transmembrane</keyword>
<feature type="transmembrane region" description="Helical" evidence="5">
    <location>
        <begin position="77"/>
        <end position="96"/>
    </location>
</feature>
<feature type="transmembrane region" description="Helical" evidence="5">
    <location>
        <begin position="235"/>
        <end position="263"/>
    </location>
</feature>
<feature type="transmembrane region" description="Helical" evidence="5">
    <location>
        <begin position="116"/>
        <end position="134"/>
    </location>
</feature>
<comment type="subcellular location">
    <subcellularLocation>
        <location evidence="1">Membrane</location>
        <topology evidence="1">Multi-pass membrane protein</topology>
    </subcellularLocation>
</comment>
<dbReference type="SUPFAM" id="SSF103473">
    <property type="entry name" value="MFS general substrate transporter"/>
    <property type="match status" value="1"/>
</dbReference>
<feature type="transmembrane region" description="Helical" evidence="5">
    <location>
        <begin position="482"/>
        <end position="505"/>
    </location>
</feature>
<dbReference type="InterPro" id="IPR011701">
    <property type="entry name" value="MFS"/>
</dbReference>
<dbReference type="Gene3D" id="1.20.1250.20">
    <property type="entry name" value="MFS general substrate transporter like domains"/>
    <property type="match status" value="1"/>
</dbReference>
<evidence type="ECO:0000256" key="5">
    <source>
        <dbReference type="SAM" id="Phobius"/>
    </source>
</evidence>
<keyword evidence="4 5" id="KW-0472">Membrane</keyword>